<proteinExistence type="predicted"/>
<keyword evidence="3" id="KW-1185">Reference proteome</keyword>
<evidence type="ECO:0000256" key="1">
    <source>
        <dbReference type="SAM" id="Phobius"/>
    </source>
</evidence>
<feature type="transmembrane region" description="Helical" evidence="1">
    <location>
        <begin position="102"/>
        <end position="121"/>
    </location>
</feature>
<keyword evidence="1" id="KW-0472">Membrane</keyword>
<organism evidence="2 3">
    <name type="scientific">Selenomonas timonae</name>
    <dbReference type="NCBI Taxonomy" id="2754044"/>
    <lineage>
        <taxon>Bacteria</taxon>
        <taxon>Bacillati</taxon>
        <taxon>Bacillota</taxon>
        <taxon>Negativicutes</taxon>
        <taxon>Selenomonadales</taxon>
        <taxon>Selenomonadaceae</taxon>
        <taxon>Selenomonas</taxon>
    </lineage>
</organism>
<dbReference type="EMBL" id="CP060204">
    <property type="protein sequence ID" value="QNH54488.1"/>
    <property type="molecule type" value="Genomic_DNA"/>
</dbReference>
<dbReference type="RefSeq" id="WP_185980460.1">
    <property type="nucleotide sequence ID" value="NZ_CP060204.1"/>
</dbReference>
<feature type="transmembrane region" description="Helical" evidence="1">
    <location>
        <begin position="127"/>
        <end position="145"/>
    </location>
</feature>
<keyword evidence="1" id="KW-0812">Transmembrane</keyword>
<name>A0A7G7VK45_9FIRM</name>
<dbReference type="KEGG" id="stim:H1B31_00465"/>
<keyword evidence="1" id="KW-1133">Transmembrane helix</keyword>
<sequence length="215" mass="24912">MICKECGEKIEGLTRICPHCGERALIDDELETWNFIADTADKHRREMPAEIVLNEPVPIPDERTAQIDGLERLKDYFVQHSNLYKIVEDLDYIESGLHRPSFVLWLLSGGLVAALVYFPLSPFLPDFIWAYYFVLWGAVTTVGYLRAGRRYERRKAEYALLRRDAENDLRAMYNDCADCFLPLAWTPPPRINRMIDALRSGKFDSVRAYMEREAG</sequence>
<evidence type="ECO:0000313" key="2">
    <source>
        <dbReference type="EMBL" id="QNH54488.1"/>
    </source>
</evidence>
<reference evidence="2 3" key="1">
    <citation type="submission" date="2020-07" db="EMBL/GenBank/DDBJ databases">
        <title>Complete genome and description of Selenomonas timonensis sp. nov., a new bacterium isolated from a gingivitis subject.</title>
        <authorList>
            <person name="Antezack A."/>
        </authorList>
    </citation>
    <scope>NUCLEOTIDE SEQUENCE [LARGE SCALE GENOMIC DNA]</scope>
    <source>
        <strain evidence="2 3">Marseille-Q3039</strain>
    </source>
</reference>
<dbReference type="Proteomes" id="UP000515480">
    <property type="component" value="Chromosome"/>
</dbReference>
<protein>
    <submittedName>
        <fullName evidence="2">Zinc ribbon domain-containing protein</fullName>
    </submittedName>
</protein>
<evidence type="ECO:0000313" key="3">
    <source>
        <dbReference type="Proteomes" id="UP000515480"/>
    </source>
</evidence>
<gene>
    <name evidence="2" type="ORF">H1B31_00465</name>
</gene>
<accession>A0A7G7VK45</accession>
<dbReference type="AlphaFoldDB" id="A0A7G7VK45"/>